<accession>A0A834G216</accession>
<organism evidence="1 2">
    <name type="scientific">Rhododendron simsii</name>
    <name type="common">Sims's rhododendron</name>
    <dbReference type="NCBI Taxonomy" id="118357"/>
    <lineage>
        <taxon>Eukaryota</taxon>
        <taxon>Viridiplantae</taxon>
        <taxon>Streptophyta</taxon>
        <taxon>Embryophyta</taxon>
        <taxon>Tracheophyta</taxon>
        <taxon>Spermatophyta</taxon>
        <taxon>Magnoliopsida</taxon>
        <taxon>eudicotyledons</taxon>
        <taxon>Gunneridae</taxon>
        <taxon>Pentapetalae</taxon>
        <taxon>asterids</taxon>
        <taxon>Ericales</taxon>
        <taxon>Ericaceae</taxon>
        <taxon>Ericoideae</taxon>
        <taxon>Rhodoreae</taxon>
        <taxon>Rhododendron</taxon>
    </lineage>
</organism>
<keyword evidence="2" id="KW-1185">Reference proteome</keyword>
<reference evidence="1" key="1">
    <citation type="submission" date="2019-11" db="EMBL/GenBank/DDBJ databases">
        <authorList>
            <person name="Liu Y."/>
            <person name="Hou J."/>
            <person name="Li T.-Q."/>
            <person name="Guan C.-H."/>
            <person name="Wu X."/>
            <person name="Wu H.-Z."/>
            <person name="Ling F."/>
            <person name="Zhang R."/>
            <person name="Shi X.-G."/>
            <person name="Ren J.-P."/>
            <person name="Chen E.-F."/>
            <person name="Sun J.-M."/>
        </authorList>
    </citation>
    <scope>NUCLEOTIDE SEQUENCE</scope>
    <source>
        <strain evidence="1">Adult_tree_wgs_1</strain>
        <tissue evidence="1">Leaves</tissue>
    </source>
</reference>
<dbReference type="AlphaFoldDB" id="A0A834G216"/>
<dbReference type="InterPro" id="IPR012340">
    <property type="entry name" value="NA-bd_OB-fold"/>
</dbReference>
<proteinExistence type="predicted"/>
<comment type="caution">
    <text evidence="1">The sequence shown here is derived from an EMBL/GenBank/DDBJ whole genome shotgun (WGS) entry which is preliminary data.</text>
</comment>
<evidence type="ECO:0000313" key="2">
    <source>
        <dbReference type="Proteomes" id="UP000626092"/>
    </source>
</evidence>
<sequence length="74" mass="8547">MPARVIQEGYVKDKHKNLKCELLRAQEEVKRIQSLPRIIGQFMEMIEINNGIIGSTTGSNYYVRILSAINREQL</sequence>
<name>A0A834G216_RHOSS</name>
<evidence type="ECO:0000313" key="1">
    <source>
        <dbReference type="EMBL" id="KAF7121401.1"/>
    </source>
</evidence>
<dbReference type="OrthoDB" id="1696112at2759"/>
<dbReference type="Gene3D" id="2.40.50.140">
    <property type="entry name" value="Nucleic acid-binding proteins"/>
    <property type="match status" value="1"/>
</dbReference>
<protein>
    <submittedName>
        <fullName evidence="1">Uncharacterized protein</fullName>
    </submittedName>
</protein>
<dbReference type="Proteomes" id="UP000626092">
    <property type="component" value="Unassembled WGS sequence"/>
</dbReference>
<dbReference type="EMBL" id="WJXA01000013">
    <property type="protein sequence ID" value="KAF7121401.1"/>
    <property type="molecule type" value="Genomic_DNA"/>
</dbReference>
<gene>
    <name evidence="1" type="ORF">RHSIM_Rhsim13G0057900</name>
</gene>